<gene>
    <name evidence="1" type="ORF">FZC79_21775</name>
</gene>
<evidence type="ECO:0000313" key="2">
    <source>
        <dbReference type="Proteomes" id="UP000323317"/>
    </source>
</evidence>
<comment type="caution">
    <text evidence="1">The sequence shown here is derived from an EMBL/GenBank/DDBJ whole genome shotgun (WGS) entry which is preliminary data.</text>
</comment>
<dbReference type="AlphaFoldDB" id="A0A5D4K7I6"/>
<reference evidence="1 2" key="1">
    <citation type="submission" date="2019-08" db="EMBL/GenBank/DDBJ databases">
        <title>Bacillus genomes from the desert of Cuatro Cienegas, Coahuila.</title>
        <authorList>
            <person name="Olmedo-Alvarez G."/>
        </authorList>
    </citation>
    <scope>NUCLEOTIDE SEQUENCE [LARGE SCALE GENOMIC DNA]</scope>
    <source>
        <strain evidence="1 2">CH40_1T</strain>
    </source>
</reference>
<dbReference type="Proteomes" id="UP000323317">
    <property type="component" value="Unassembled WGS sequence"/>
</dbReference>
<accession>A0A5D4K7I6</accession>
<sequence length="88" mass="10214">MKRLSDTVGTGNKIMDNWRLFRHEIDLTKSESDFFVYKVVFGNQEGHLNFRVENGEIRNVNLYVTGFSKTLGSHNDASLIRVAEMVYR</sequence>
<dbReference type="RefSeq" id="WP_148948763.1">
    <property type="nucleotide sequence ID" value="NZ_VTEH01000028.1"/>
</dbReference>
<name>A0A5D4K7I6_9BACI</name>
<protein>
    <submittedName>
        <fullName evidence="1">Uncharacterized protein</fullName>
    </submittedName>
</protein>
<proteinExistence type="predicted"/>
<evidence type="ECO:0000313" key="1">
    <source>
        <dbReference type="EMBL" id="TYR72660.1"/>
    </source>
</evidence>
<organism evidence="1 2">
    <name type="scientific">Rossellomorea vietnamensis</name>
    <dbReference type="NCBI Taxonomy" id="218284"/>
    <lineage>
        <taxon>Bacteria</taxon>
        <taxon>Bacillati</taxon>
        <taxon>Bacillota</taxon>
        <taxon>Bacilli</taxon>
        <taxon>Bacillales</taxon>
        <taxon>Bacillaceae</taxon>
        <taxon>Rossellomorea</taxon>
    </lineage>
</organism>
<dbReference type="EMBL" id="VTEH01000028">
    <property type="protein sequence ID" value="TYR72660.1"/>
    <property type="molecule type" value="Genomic_DNA"/>
</dbReference>